<accession>A0A9Q3DTU2</accession>
<sequence length="132" mass="14946">MPTLTNPYTSAHPLLTMLILPQHPQDMPPTVPPDVHPHPSLHFRAPAAYHAYAPTRPYRYASNARTSYLCSTIHRPFHPHFLPSLCSHIRLIGYGGLLAYNTITEICLVTFSSNRFWGKIGGDIRNLWLGFK</sequence>
<evidence type="ECO:0000313" key="2">
    <source>
        <dbReference type="Proteomes" id="UP000765509"/>
    </source>
</evidence>
<reference evidence="1" key="1">
    <citation type="submission" date="2021-03" db="EMBL/GenBank/DDBJ databases">
        <title>Draft genome sequence of rust myrtle Austropuccinia psidii MF-1, a brazilian biotype.</title>
        <authorList>
            <person name="Quecine M.C."/>
            <person name="Pachon D.M.R."/>
            <person name="Bonatelli M.L."/>
            <person name="Correr F.H."/>
            <person name="Franceschini L.M."/>
            <person name="Leite T.F."/>
            <person name="Margarido G.R.A."/>
            <person name="Almeida C.A."/>
            <person name="Ferrarezi J.A."/>
            <person name="Labate C.A."/>
        </authorList>
    </citation>
    <scope>NUCLEOTIDE SEQUENCE</scope>
    <source>
        <strain evidence="1">MF-1</strain>
    </source>
</reference>
<keyword evidence="2" id="KW-1185">Reference proteome</keyword>
<evidence type="ECO:0000313" key="1">
    <source>
        <dbReference type="EMBL" id="MBW0506541.1"/>
    </source>
</evidence>
<name>A0A9Q3DTU2_9BASI</name>
<dbReference type="EMBL" id="AVOT02019157">
    <property type="protein sequence ID" value="MBW0506541.1"/>
    <property type="molecule type" value="Genomic_DNA"/>
</dbReference>
<dbReference type="AlphaFoldDB" id="A0A9Q3DTU2"/>
<proteinExistence type="predicted"/>
<dbReference type="Proteomes" id="UP000765509">
    <property type="component" value="Unassembled WGS sequence"/>
</dbReference>
<comment type="caution">
    <text evidence="1">The sequence shown here is derived from an EMBL/GenBank/DDBJ whole genome shotgun (WGS) entry which is preliminary data.</text>
</comment>
<protein>
    <submittedName>
        <fullName evidence="1">Uncharacterized protein</fullName>
    </submittedName>
</protein>
<organism evidence="1 2">
    <name type="scientific">Austropuccinia psidii MF-1</name>
    <dbReference type="NCBI Taxonomy" id="1389203"/>
    <lineage>
        <taxon>Eukaryota</taxon>
        <taxon>Fungi</taxon>
        <taxon>Dikarya</taxon>
        <taxon>Basidiomycota</taxon>
        <taxon>Pucciniomycotina</taxon>
        <taxon>Pucciniomycetes</taxon>
        <taxon>Pucciniales</taxon>
        <taxon>Sphaerophragmiaceae</taxon>
        <taxon>Austropuccinia</taxon>
    </lineage>
</organism>
<gene>
    <name evidence="1" type="ORF">O181_046256</name>
</gene>